<dbReference type="eggNOG" id="ENOG502Z8NU">
    <property type="taxonomic scope" value="Bacteria"/>
</dbReference>
<dbReference type="InterPro" id="IPR048903">
    <property type="entry name" value="MdcG_N"/>
</dbReference>
<dbReference type="Proteomes" id="UP000005583">
    <property type="component" value="Unassembled WGS sequence"/>
</dbReference>
<proteinExistence type="predicted"/>
<feature type="domain" description="Phosphoribosyl-dephospho-CoA transferase MdcG C-terminal" evidence="3">
    <location>
        <begin position="99"/>
        <end position="207"/>
    </location>
</feature>
<dbReference type="InterPro" id="IPR049180">
    <property type="entry name" value="MdcG_C"/>
</dbReference>
<organism evidence="5 6">
    <name type="scientific">Lactobacillus ultunensis DSM 16047</name>
    <dbReference type="NCBI Taxonomy" id="525365"/>
    <lineage>
        <taxon>Bacteria</taxon>
        <taxon>Bacillati</taxon>
        <taxon>Bacillota</taxon>
        <taxon>Bacilli</taxon>
        <taxon>Lactobacillales</taxon>
        <taxon>Lactobacillaceae</taxon>
        <taxon>Lactobacillus</taxon>
    </lineage>
</organism>
<dbReference type="Pfam" id="PF10620">
    <property type="entry name" value="MdcG"/>
    <property type="match status" value="1"/>
</dbReference>
<evidence type="ECO:0000313" key="5">
    <source>
        <dbReference type="EMBL" id="EEJ72698.1"/>
    </source>
</evidence>
<dbReference type="STRING" id="525365.HMPREF0548_0394"/>
<dbReference type="HOGENOM" id="CLU_111981_0_0_9"/>
<sequence>MKHLLQLRVDVTFAHEDDLILEKNPLPEWAKDSLSKAKIVVVRRGNLKNNLIPIGIRGKQKNQRWGCFLPKDKILKHYHPDYFIAHQSWRNLPHDRQAMLAFQALVKIVPLLTKLRWGVSGSLVYEMATGIEMVHQTSDIDIIAWKVKPMSIKQAQLLLKQLNQFNVHADMQVVNRDRGFALEEYAMNRDAQILIKTNAGPQLSADPWHYIEEG</sequence>
<evidence type="ECO:0000256" key="1">
    <source>
        <dbReference type="ARBA" id="ARBA00022679"/>
    </source>
</evidence>
<keyword evidence="6" id="KW-1185">Reference proteome</keyword>
<evidence type="ECO:0000259" key="3">
    <source>
        <dbReference type="Pfam" id="PF10620"/>
    </source>
</evidence>
<dbReference type="Pfam" id="PF20866">
    <property type="entry name" value="MdcG_N"/>
    <property type="match status" value="1"/>
</dbReference>
<keyword evidence="2 5" id="KW-0548">Nucleotidyltransferase</keyword>
<dbReference type="AlphaFoldDB" id="C2EL48"/>
<dbReference type="OrthoDB" id="1275217at2"/>
<dbReference type="GO" id="GO:0016779">
    <property type="term" value="F:nucleotidyltransferase activity"/>
    <property type="evidence" value="ECO:0007669"/>
    <property type="project" value="UniProtKB-KW"/>
</dbReference>
<comment type="caution">
    <text evidence="5">The sequence shown here is derived from an EMBL/GenBank/DDBJ whole genome shotgun (WGS) entry which is preliminary data.</text>
</comment>
<dbReference type="InterPro" id="IPR017557">
    <property type="entry name" value="Holo-ACP_synthase"/>
</dbReference>
<dbReference type="NCBIfam" id="TIGR03135">
    <property type="entry name" value="malonate_mdcG"/>
    <property type="match status" value="1"/>
</dbReference>
<accession>C2EL48</accession>
<evidence type="ECO:0000256" key="2">
    <source>
        <dbReference type="ARBA" id="ARBA00022695"/>
    </source>
</evidence>
<dbReference type="NCBIfam" id="NF002332">
    <property type="entry name" value="PRK01293.1"/>
    <property type="match status" value="1"/>
</dbReference>
<reference evidence="5 6" key="1">
    <citation type="submission" date="2009-01" db="EMBL/GenBank/DDBJ databases">
        <authorList>
            <person name="Qin X."/>
            <person name="Bachman B."/>
            <person name="Battles P."/>
            <person name="Bell A."/>
            <person name="Bess C."/>
            <person name="Bickham C."/>
            <person name="Chaboub L."/>
            <person name="Chen D."/>
            <person name="Coyle M."/>
            <person name="Deiros D.R."/>
            <person name="Dinh H."/>
            <person name="Forbes L."/>
            <person name="Fowler G."/>
            <person name="Francisco L."/>
            <person name="Fu Q."/>
            <person name="Gubbala S."/>
            <person name="Hale W."/>
            <person name="Han Y."/>
            <person name="Hemphill L."/>
            <person name="Highlander S.K."/>
            <person name="Hirani K."/>
            <person name="Hogues M."/>
            <person name="Jackson L."/>
            <person name="Jakkamsetti A."/>
            <person name="Javaid M."/>
            <person name="Jiang H."/>
            <person name="Korchina V."/>
            <person name="Kovar C."/>
            <person name="Lara F."/>
            <person name="Lee S."/>
            <person name="Mata R."/>
            <person name="Mathew T."/>
            <person name="Moen C."/>
            <person name="Morales K."/>
            <person name="Munidasa M."/>
            <person name="Nazareth L."/>
            <person name="Ngo R."/>
            <person name="Nguyen L."/>
            <person name="Okwuonu G."/>
            <person name="Ongeri F."/>
            <person name="Patil S."/>
            <person name="Petrosino J."/>
            <person name="Pham C."/>
            <person name="Pham P."/>
            <person name="Pu L.-L."/>
            <person name="Puazo M."/>
            <person name="Raj R."/>
            <person name="Reid J."/>
            <person name="Rouhana J."/>
            <person name="Saada N."/>
            <person name="Shang Y."/>
            <person name="Simmons D."/>
            <person name="Thornton R."/>
            <person name="Warren J."/>
            <person name="Weissenberger G."/>
            <person name="Zhang J."/>
            <person name="Zhang L."/>
            <person name="Zhou C."/>
            <person name="Zhu D."/>
            <person name="Muzny D."/>
            <person name="Worley K."/>
            <person name="Gibbs R."/>
        </authorList>
    </citation>
    <scope>NUCLEOTIDE SEQUENCE [LARGE SCALE GENOMIC DNA]</scope>
    <source>
        <strain evidence="5 6">DSM 16047</strain>
    </source>
</reference>
<evidence type="ECO:0000259" key="4">
    <source>
        <dbReference type="Pfam" id="PF20866"/>
    </source>
</evidence>
<feature type="domain" description="Phosphoribosyl-dephospho-CoA transferase MdcG N-terminal" evidence="4">
    <location>
        <begin position="22"/>
        <end position="80"/>
    </location>
</feature>
<gene>
    <name evidence="5" type="primary">mdcG</name>
    <name evidence="5" type="ORF">HMPREF0548_0394</name>
</gene>
<protein>
    <submittedName>
        <fullName evidence="5">Malonate decarboxylase holo-[acyl-carrier-protein] synthase</fullName>
        <ecNumber evidence="5">2.7.7.66</ecNumber>
    </submittedName>
</protein>
<keyword evidence="1 5" id="KW-0808">Transferase</keyword>
<dbReference type="EMBL" id="ACGU01000016">
    <property type="protein sequence ID" value="EEJ72698.1"/>
    <property type="molecule type" value="Genomic_DNA"/>
</dbReference>
<evidence type="ECO:0000313" key="6">
    <source>
        <dbReference type="Proteomes" id="UP000005583"/>
    </source>
</evidence>
<name>C2EL48_9LACO</name>
<dbReference type="EC" id="2.7.7.66" evidence="5"/>